<comment type="caution">
    <text evidence="1">The sequence shown here is derived from an EMBL/GenBank/DDBJ whole genome shotgun (WGS) entry which is preliminary data.</text>
</comment>
<dbReference type="RefSeq" id="WP_183791158.1">
    <property type="nucleotide sequence ID" value="NZ_JACIDU010000005.1"/>
</dbReference>
<sequence length="117" mass="12643">MAKRERSAGDLRERVAFDAPIVSDDGYGGTENGWQEQYSCRAAFIYAGGSEAVVAARLQGRESYKVAIRSCAAARAIKTDWRMRNARDAAGVFAILSVDALADPAWVYLIVQTGVPA</sequence>
<dbReference type="Pfam" id="PF05521">
    <property type="entry name" value="Phage_HCP"/>
    <property type="match status" value="1"/>
</dbReference>
<gene>
    <name evidence="1" type="ORF">GGQ66_001574</name>
</gene>
<keyword evidence="2" id="KW-1185">Reference proteome</keyword>
<reference evidence="1 2" key="1">
    <citation type="submission" date="2020-08" db="EMBL/GenBank/DDBJ databases">
        <title>Genomic Encyclopedia of Type Strains, Phase IV (KMG-IV): sequencing the most valuable type-strain genomes for metagenomic binning, comparative biology and taxonomic classification.</title>
        <authorList>
            <person name="Goeker M."/>
        </authorList>
    </citation>
    <scope>NUCLEOTIDE SEQUENCE [LARGE SCALE GENOMIC DNA]</scope>
    <source>
        <strain evidence="1 2">DSM 26385</strain>
    </source>
</reference>
<accession>A0A7W6K0N4</accession>
<evidence type="ECO:0000313" key="2">
    <source>
        <dbReference type="Proteomes" id="UP000584824"/>
    </source>
</evidence>
<protein>
    <submittedName>
        <fullName evidence="1">Head-tail adaptor</fullName>
    </submittedName>
</protein>
<dbReference type="InterPro" id="IPR008767">
    <property type="entry name" value="Phage_SPP1_head-tail_adaptor"/>
</dbReference>
<dbReference type="EMBL" id="JACIDU010000005">
    <property type="protein sequence ID" value="MBB4103019.1"/>
    <property type="molecule type" value="Genomic_DNA"/>
</dbReference>
<dbReference type="AlphaFoldDB" id="A0A7W6K0N4"/>
<evidence type="ECO:0000313" key="1">
    <source>
        <dbReference type="EMBL" id="MBB4103019.1"/>
    </source>
</evidence>
<proteinExistence type="predicted"/>
<dbReference type="InterPro" id="IPR038666">
    <property type="entry name" value="SSP1_head-tail_sf"/>
</dbReference>
<name>A0A7W6K0N4_9HYPH</name>
<dbReference type="Proteomes" id="UP000584824">
    <property type="component" value="Unassembled WGS sequence"/>
</dbReference>
<dbReference type="Gene3D" id="2.40.10.270">
    <property type="entry name" value="Bacteriophage SPP1 head-tail adaptor protein"/>
    <property type="match status" value="1"/>
</dbReference>
<organism evidence="1 2">
    <name type="scientific">Allorhizobium borbori</name>
    <dbReference type="NCBI Taxonomy" id="485907"/>
    <lineage>
        <taxon>Bacteria</taxon>
        <taxon>Pseudomonadati</taxon>
        <taxon>Pseudomonadota</taxon>
        <taxon>Alphaproteobacteria</taxon>
        <taxon>Hyphomicrobiales</taxon>
        <taxon>Rhizobiaceae</taxon>
        <taxon>Rhizobium/Agrobacterium group</taxon>
        <taxon>Allorhizobium</taxon>
    </lineage>
</organism>